<sequence>MEEAKTMKTPMSSSIKLYKDEKGKSIDSTMYRGMIGRLEARVSDFGCLLFLSHITINFFSIFACLGLQLRRIHLGYLMMMHMISCCKNMTRVLPYGRFLTRVFKDIDIDLSREIDFEAPSAYDTYDDLSMGQMKFKKAPDGSWVRRAVRPPVQARGQGQAYPGVDKEVEIREMESGISSLGTRMDELAVVSILDSTPWRIAWISIRLASLHSLSISSRGLSVLRIAWINIRLASLHSFSISNSGLSVLRIAWRVSMRR</sequence>
<accession>A0A438GP07</accession>
<evidence type="ECO:0000313" key="3">
    <source>
        <dbReference type="Proteomes" id="UP000288805"/>
    </source>
</evidence>
<comment type="caution">
    <text evidence="2">The sequence shown here is derived from an EMBL/GenBank/DDBJ whole genome shotgun (WGS) entry which is preliminary data.</text>
</comment>
<organism evidence="2 3">
    <name type="scientific">Vitis vinifera</name>
    <name type="common">Grape</name>
    <dbReference type="NCBI Taxonomy" id="29760"/>
    <lineage>
        <taxon>Eukaryota</taxon>
        <taxon>Viridiplantae</taxon>
        <taxon>Streptophyta</taxon>
        <taxon>Embryophyta</taxon>
        <taxon>Tracheophyta</taxon>
        <taxon>Spermatophyta</taxon>
        <taxon>Magnoliopsida</taxon>
        <taxon>eudicotyledons</taxon>
        <taxon>Gunneridae</taxon>
        <taxon>Pentapetalae</taxon>
        <taxon>rosids</taxon>
        <taxon>Vitales</taxon>
        <taxon>Vitaceae</taxon>
        <taxon>Viteae</taxon>
        <taxon>Vitis</taxon>
    </lineage>
</organism>
<dbReference type="Proteomes" id="UP000288805">
    <property type="component" value="Unassembled WGS sequence"/>
</dbReference>
<keyword evidence="1" id="KW-0812">Transmembrane</keyword>
<proteinExistence type="predicted"/>
<evidence type="ECO:0000313" key="2">
    <source>
        <dbReference type="EMBL" id="RVW73922.1"/>
    </source>
</evidence>
<name>A0A438GP07_VITVI</name>
<evidence type="ECO:0000256" key="1">
    <source>
        <dbReference type="SAM" id="Phobius"/>
    </source>
</evidence>
<keyword evidence="1" id="KW-1133">Transmembrane helix</keyword>
<protein>
    <submittedName>
        <fullName evidence="2">Uncharacterized protein</fullName>
    </submittedName>
</protein>
<dbReference type="EMBL" id="QGNW01000380">
    <property type="protein sequence ID" value="RVW73922.1"/>
    <property type="molecule type" value="Genomic_DNA"/>
</dbReference>
<keyword evidence="1" id="KW-0472">Membrane</keyword>
<feature type="transmembrane region" description="Helical" evidence="1">
    <location>
        <begin position="48"/>
        <end position="69"/>
    </location>
</feature>
<dbReference type="AlphaFoldDB" id="A0A438GP07"/>
<gene>
    <name evidence="2" type="ORF">CK203_056315</name>
</gene>
<reference evidence="2 3" key="1">
    <citation type="journal article" date="2018" name="PLoS Genet.">
        <title>Population sequencing reveals clonal diversity and ancestral inbreeding in the grapevine cultivar Chardonnay.</title>
        <authorList>
            <person name="Roach M.J."/>
            <person name="Johnson D.L."/>
            <person name="Bohlmann J."/>
            <person name="van Vuuren H.J."/>
            <person name="Jones S.J."/>
            <person name="Pretorius I.S."/>
            <person name="Schmidt S.A."/>
            <person name="Borneman A.R."/>
        </authorList>
    </citation>
    <scope>NUCLEOTIDE SEQUENCE [LARGE SCALE GENOMIC DNA]</scope>
    <source>
        <strain evidence="3">cv. Chardonnay</strain>
        <tissue evidence="2">Leaf</tissue>
    </source>
</reference>